<feature type="compositionally biased region" description="Basic and acidic residues" evidence="2">
    <location>
        <begin position="1061"/>
        <end position="1071"/>
    </location>
</feature>
<evidence type="ECO:0000256" key="2">
    <source>
        <dbReference type="SAM" id="MobiDB-lite"/>
    </source>
</evidence>
<evidence type="ECO:0000256" key="1">
    <source>
        <dbReference type="SAM" id="Coils"/>
    </source>
</evidence>
<accession>D7FTQ8</accession>
<feature type="region of interest" description="Disordered" evidence="2">
    <location>
        <begin position="891"/>
        <end position="987"/>
    </location>
</feature>
<reference evidence="3 4" key="1">
    <citation type="journal article" date="2010" name="Nature">
        <title>The Ectocarpus genome and the independent evolution of multicellularity in brown algae.</title>
        <authorList>
            <person name="Cock J.M."/>
            <person name="Sterck L."/>
            <person name="Rouze P."/>
            <person name="Scornet D."/>
            <person name="Allen A.E."/>
            <person name="Amoutzias G."/>
            <person name="Anthouard V."/>
            <person name="Artiguenave F."/>
            <person name="Aury J.M."/>
            <person name="Badger J.H."/>
            <person name="Beszteri B."/>
            <person name="Billiau K."/>
            <person name="Bonnet E."/>
            <person name="Bothwell J.H."/>
            <person name="Bowler C."/>
            <person name="Boyen C."/>
            <person name="Brownlee C."/>
            <person name="Carrano C.J."/>
            <person name="Charrier B."/>
            <person name="Cho G.Y."/>
            <person name="Coelho S.M."/>
            <person name="Collen J."/>
            <person name="Corre E."/>
            <person name="Da Silva C."/>
            <person name="Delage L."/>
            <person name="Delaroque N."/>
            <person name="Dittami S.M."/>
            <person name="Doulbeau S."/>
            <person name="Elias M."/>
            <person name="Farnham G."/>
            <person name="Gachon C.M."/>
            <person name="Gschloessl B."/>
            <person name="Heesch S."/>
            <person name="Jabbari K."/>
            <person name="Jubin C."/>
            <person name="Kawai H."/>
            <person name="Kimura K."/>
            <person name="Kloareg B."/>
            <person name="Kupper F.C."/>
            <person name="Lang D."/>
            <person name="Le Bail A."/>
            <person name="Leblanc C."/>
            <person name="Lerouge P."/>
            <person name="Lohr M."/>
            <person name="Lopez P.J."/>
            <person name="Martens C."/>
            <person name="Maumus F."/>
            <person name="Michel G."/>
            <person name="Miranda-Saavedra D."/>
            <person name="Morales J."/>
            <person name="Moreau H."/>
            <person name="Motomura T."/>
            <person name="Nagasato C."/>
            <person name="Napoli C.A."/>
            <person name="Nelson D.R."/>
            <person name="Nyvall-Collen P."/>
            <person name="Peters A.F."/>
            <person name="Pommier C."/>
            <person name="Potin P."/>
            <person name="Poulain J."/>
            <person name="Quesneville H."/>
            <person name="Read B."/>
            <person name="Rensing S.A."/>
            <person name="Ritter A."/>
            <person name="Rousvoal S."/>
            <person name="Samanta M."/>
            <person name="Samson G."/>
            <person name="Schroeder D.C."/>
            <person name="Segurens B."/>
            <person name="Strittmatter M."/>
            <person name="Tonon T."/>
            <person name="Tregear J.W."/>
            <person name="Valentin K."/>
            <person name="von Dassow P."/>
            <person name="Yamagishi T."/>
            <person name="Van de Peer Y."/>
            <person name="Wincker P."/>
        </authorList>
    </citation>
    <scope>NUCLEOTIDE SEQUENCE [LARGE SCALE GENOMIC DNA]</scope>
    <source>
        <strain evidence="4">Ec32 / CCAP1310/4</strain>
    </source>
</reference>
<feature type="coiled-coil region" evidence="1">
    <location>
        <begin position="599"/>
        <end position="633"/>
    </location>
</feature>
<feature type="compositionally biased region" description="Low complexity" evidence="2">
    <location>
        <begin position="860"/>
        <end position="876"/>
    </location>
</feature>
<feature type="region of interest" description="Disordered" evidence="2">
    <location>
        <begin position="104"/>
        <end position="135"/>
    </location>
</feature>
<dbReference type="EMBL" id="FN648438">
    <property type="protein sequence ID" value="CBJ31435.1"/>
    <property type="molecule type" value="Genomic_DNA"/>
</dbReference>
<feature type="compositionally biased region" description="Basic and acidic residues" evidence="2">
    <location>
        <begin position="916"/>
        <end position="958"/>
    </location>
</feature>
<proteinExistence type="predicted"/>
<dbReference type="OrthoDB" id="10420044at2759"/>
<feature type="region of interest" description="Disordered" evidence="2">
    <location>
        <begin position="1020"/>
        <end position="1071"/>
    </location>
</feature>
<evidence type="ECO:0000313" key="4">
    <source>
        <dbReference type="Proteomes" id="UP000002630"/>
    </source>
</evidence>
<dbReference type="EMBL" id="FN649742">
    <property type="protein sequence ID" value="CBJ31435.1"/>
    <property type="molecule type" value="Genomic_DNA"/>
</dbReference>
<feature type="region of interest" description="Disordered" evidence="2">
    <location>
        <begin position="188"/>
        <end position="208"/>
    </location>
</feature>
<feature type="coiled-coil region" evidence="1">
    <location>
        <begin position="729"/>
        <end position="777"/>
    </location>
</feature>
<feature type="region of interest" description="Disordered" evidence="2">
    <location>
        <begin position="248"/>
        <end position="271"/>
    </location>
</feature>
<organism evidence="3 4">
    <name type="scientific">Ectocarpus siliculosus</name>
    <name type="common">Brown alga</name>
    <name type="synonym">Conferva siliculosa</name>
    <dbReference type="NCBI Taxonomy" id="2880"/>
    <lineage>
        <taxon>Eukaryota</taxon>
        <taxon>Sar</taxon>
        <taxon>Stramenopiles</taxon>
        <taxon>Ochrophyta</taxon>
        <taxon>PX clade</taxon>
        <taxon>Phaeophyceae</taxon>
        <taxon>Ectocarpales</taxon>
        <taxon>Ectocarpaceae</taxon>
        <taxon>Ectocarpus</taxon>
    </lineage>
</organism>
<keyword evidence="4" id="KW-1185">Reference proteome</keyword>
<feature type="coiled-coil region" evidence="1">
    <location>
        <begin position="440"/>
        <end position="566"/>
    </location>
</feature>
<keyword evidence="1" id="KW-0175">Coiled coil</keyword>
<feature type="region of interest" description="Disordered" evidence="2">
    <location>
        <begin position="147"/>
        <end position="172"/>
    </location>
</feature>
<name>D7FTQ8_ECTSI</name>
<evidence type="ECO:0000313" key="3">
    <source>
        <dbReference type="EMBL" id="CBJ31435.1"/>
    </source>
</evidence>
<feature type="compositionally biased region" description="Gly residues" evidence="2">
    <location>
        <begin position="153"/>
        <end position="162"/>
    </location>
</feature>
<dbReference type="InParanoid" id="D7FTQ8"/>
<feature type="compositionally biased region" description="Gly residues" evidence="2">
    <location>
        <begin position="973"/>
        <end position="983"/>
    </location>
</feature>
<feature type="region of interest" description="Disordered" evidence="2">
    <location>
        <begin position="836"/>
        <end position="876"/>
    </location>
</feature>
<sequence length="1489" mass="161038">MVRWSKLSGVDKKTLVDVLDPGHLQELREGESRQLRRVPRLVKKAVRRKRRVKDVTNLLDHANVLKPEFVEGLVGLLSPDNAPNSTVSGRDSPLRETANVGPAAFTEEEEGPPFGMHTTPEEIPSPPDHPGGKELVLYQPLPFVMIVPDTEGADGGESGDGGSPDPKGGRELMLYQPLPFGMTVPDTVGVDGDESRDGGSRNPKGGKKLMLFQPLPFGMTVQDTEGADGGESRDGGSTRAVVSDAMGTSAWVPEGPPSHTAVVNSDDGAEDKLHPHPEPLHAEPVTLETVLDSAQPDDNGLSSAREVSPALVRWDGRRIAQPHPAVVGVVSAIFAGAVVLLLCQWRSRRTRLRQQALGLPRQDALRRVILKDADRSRQREVSVFWRWRLASSTGIVADLRAQGERAAAENEAARAIDREAAQGRQEAAVGMVTAVETRRRESAETALDEAREAAAADRAEQEARMEEQEARMVEQEALIHSTEGSLVGTQRELRETRQGLTESRGVVEGLQQQLKKVEKEDAGKAREATQCYLRQRQQVRHLAKEVEGKQEEVAATTRALTEARRDGGSLRRERDGLSASLDAKEGALYATQDRVRVEREQAAANARQLKGQVEELHEALTQAQRQGGSLQRQRNGLRAAVSAMEDVAWEDRNLAADTIRRLRTELEASHLEVTAEEAAAAGARAEAEELRPQLTEALQALTALRTERDGLRVTLSAAEGRTGQAVAKVGQLQCQVEELRAALEAAHLEGTAGEAVIDRARVEAEKLRKELSAQQRLGRHYALGWLIQRVARSHQRQISAFWRWRLAPAPATAAILRPREWEESIGSGTVVAETALRRRDASAEPATARVKEERQELLDTGTASDTSATATATAPQAAVTTLAADLRTQSETAASDEVGQEEGEAPHCGTWAVADRVQDLERKEEEEVRSQREDEKARGKESSRQREGLRTAAQEDAKQVPSGRTPEDAAGAGSSGAGGGAGETGFATARGGGGAGCVPGATRQTEGGETVLEGLSASNMTSATGDSELQGPPSAASSSSHMNDIGDTLPGRAENGSHAGIDGDRAGSRPEAIHTSEVRLPCQGETADAVRDFSPFFRDHFDVTIRHVPLESAVYISGKAEDGVVHVAAECFEHGLRVCRDDEVKAADFLLLRARVRSARDPDGSQYLLPLEVSIKLRRRLRDLGDLYGVVINSVPARSVGLGSGGGGSGGGGGLPEYLCCPGVDTDDNTQDHRKVVQIWGLRDCVVGAFDRVVASLLDNMEYVVKLGSVGADELKRLRFKGKNVKYFTEGGVTGVRISGRPHLFADANVSTVLQSLPERLPDKVQCVDMKYTGAMRALSRPWAIDEIAQASGIDQSQVRVTPQWQNKCMLLQVLKLGGDRGAIQGMCTFLEGRVKEWRGQRLVVTLTAEIIDKARKRFFSSGSAGGFHFSSFFVASLSEEIGEHLWLDGFQLTARVDPDDRDSAQAKLETMVAQPRCDPVCVATLILE</sequence>
<protein>
    <submittedName>
        <fullName evidence="3">Uncharacterized protein</fullName>
    </submittedName>
</protein>
<gene>
    <name evidence="3" type="ORF">Esi_0256_0002</name>
</gene>
<dbReference type="Proteomes" id="UP000002630">
    <property type="component" value="Linkage Group LG17"/>
</dbReference>